<dbReference type="WBParaSite" id="PgR012_g160_t05">
    <property type="protein sequence ID" value="PgR012_g160_t05"/>
    <property type="gene ID" value="PgR012_g160"/>
</dbReference>
<proteinExistence type="predicted"/>
<evidence type="ECO:0000256" key="2">
    <source>
        <dbReference type="SAM" id="MobiDB-lite"/>
    </source>
</evidence>
<accession>A0A915AT09</accession>
<keyword evidence="3" id="KW-1185">Reference proteome</keyword>
<feature type="compositionally biased region" description="Basic and acidic residues" evidence="2">
    <location>
        <begin position="83"/>
        <end position="94"/>
    </location>
</feature>
<dbReference type="WBParaSite" id="PgR012_g160_t06">
    <property type="protein sequence ID" value="PgR012_g160_t06"/>
    <property type="gene ID" value="PgR012_g160"/>
</dbReference>
<feature type="region of interest" description="Disordered" evidence="2">
    <location>
        <begin position="445"/>
        <end position="465"/>
    </location>
</feature>
<evidence type="ECO:0000313" key="5">
    <source>
        <dbReference type="WBParaSite" id="PgR012_g160_t02"/>
    </source>
</evidence>
<feature type="compositionally biased region" description="Low complexity" evidence="2">
    <location>
        <begin position="315"/>
        <end position="327"/>
    </location>
</feature>
<feature type="region of interest" description="Disordered" evidence="2">
    <location>
        <begin position="215"/>
        <end position="345"/>
    </location>
</feature>
<keyword evidence="1" id="KW-0175">Coiled coil</keyword>
<feature type="compositionally biased region" description="Polar residues" evidence="2">
    <location>
        <begin position="455"/>
        <end position="465"/>
    </location>
</feature>
<protein>
    <submittedName>
        <fullName evidence="4 5">Uncharacterized protein</fullName>
    </submittedName>
</protein>
<feature type="coiled-coil region" evidence="1">
    <location>
        <begin position="396"/>
        <end position="430"/>
    </location>
</feature>
<evidence type="ECO:0000313" key="4">
    <source>
        <dbReference type="WBParaSite" id="PgR012_g160_t01"/>
    </source>
</evidence>
<feature type="region of interest" description="Disordered" evidence="2">
    <location>
        <begin position="79"/>
        <end position="104"/>
    </location>
</feature>
<dbReference type="WBParaSite" id="PgR012_g160_t02">
    <property type="protein sequence ID" value="PgR012_g160_t02"/>
    <property type="gene ID" value="PgR012_g160"/>
</dbReference>
<name>A0A915AT09_PARUN</name>
<evidence type="ECO:0000313" key="3">
    <source>
        <dbReference type="Proteomes" id="UP000887569"/>
    </source>
</evidence>
<dbReference type="AlphaFoldDB" id="A0A915AT09"/>
<dbReference type="Proteomes" id="UP000887569">
    <property type="component" value="Unplaced"/>
</dbReference>
<reference evidence="4 5" key="1">
    <citation type="submission" date="2022-11" db="UniProtKB">
        <authorList>
            <consortium name="WormBaseParasite"/>
        </authorList>
    </citation>
    <scope>IDENTIFICATION</scope>
</reference>
<dbReference type="WBParaSite" id="PgR012_g160_t01">
    <property type="protein sequence ID" value="PgR012_g160_t01"/>
    <property type="gene ID" value="PgR012_g160"/>
</dbReference>
<evidence type="ECO:0000256" key="1">
    <source>
        <dbReference type="SAM" id="Coils"/>
    </source>
</evidence>
<sequence length="573" mass="63400">MSNIFELYRRQNNNVPLLRTSDSAPPRLPPALRDRTYNATGCSSTLSSPVCPKNAAEKISSLSDVILSHENDAHELTPPIKKMRGESGGRDDVKGAGGGEISMQGKTMKEGTDVHIGHYDRHPVLHSEELNKLLLSSPPITVTEHIALPNGTPTVSVKEDFQRYLNDPMQIISTINARVALQAFASEFIRGDTVYKIKSSSATSPKMTVRDAEATTLKTTPPSHGKQLNRVKSVDGKRYLKSGEGGSEMVSVPPRRRSAPKMFSPAPYLSSYRCADESPSMKRKERGIEKSHETMTASNISHRNDSASMVDITNSASSSSSSSGADSRPMNDSAMTRSAAMEHSEDNITVEAEVLSIEEKKLLIEVLNLCRNHVREVDTNDRTWFSQLKLGVLLQVGELRRKINHATAKRNELREKCRQLHRKCEACKQLRQVPVLPVAFKSNSCDGSSGGGNGQQAVTMQPNRDSSSWMRGQWIKVPQSSHNQQQMAAVSAFESETHQPHTKMVRLFGSRMRMQMSKRGRSSVTVRLARSNGGMPMPQRRQFTQLYNIADPNVIIDRNAQTPSVLSNSIPSR</sequence>
<organism evidence="3 5">
    <name type="scientific">Parascaris univalens</name>
    <name type="common">Nematode worm</name>
    <dbReference type="NCBI Taxonomy" id="6257"/>
    <lineage>
        <taxon>Eukaryota</taxon>
        <taxon>Metazoa</taxon>
        <taxon>Ecdysozoa</taxon>
        <taxon>Nematoda</taxon>
        <taxon>Chromadorea</taxon>
        <taxon>Rhabditida</taxon>
        <taxon>Spirurina</taxon>
        <taxon>Ascaridomorpha</taxon>
        <taxon>Ascaridoidea</taxon>
        <taxon>Ascarididae</taxon>
        <taxon>Parascaris</taxon>
    </lineage>
</organism>
<feature type="compositionally biased region" description="Basic and acidic residues" evidence="2">
    <location>
        <begin position="274"/>
        <end position="293"/>
    </location>
</feature>